<dbReference type="Proteomes" id="UP001283361">
    <property type="component" value="Unassembled WGS sequence"/>
</dbReference>
<dbReference type="EMBL" id="JAWDGP010006684">
    <property type="protein sequence ID" value="KAK3736903.1"/>
    <property type="molecule type" value="Genomic_DNA"/>
</dbReference>
<protein>
    <submittedName>
        <fullName evidence="1">Uncharacterized protein</fullName>
    </submittedName>
</protein>
<proteinExistence type="predicted"/>
<name>A0AAE0Y9A7_9GAST</name>
<dbReference type="AlphaFoldDB" id="A0AAE0Y9A7"/>
<sequence length="91" mass="9964">MPPRIIGTLQAGITSTAASVETFQVVQPRQMAIYVDRLLRHSNDPSNSEIPLIKAEDGMAPVWAARDIKAVVIVSPDPSRARQDRGKTRPC</sequence>
<evidence type="ECO:0000313" key="2">
    <source>
        <dbReference type="Proteomes" id="UP001283361"/>
    </source>
</evidence>
<organism evidence="1 2">
    <name type="scientific">Elysia crispata</name>
    <name type="common">lettuce slug</name>
    <dbReference type="NCBI Taxonomy" id="231223"/>
    <lineage>
        <taxon>Eukaryota</taxon>
        <taxon>Metazoa</taxon>
        <taxon>Spiralia</taxon>
        <taxon>Lophotrochozoa</taxon>
        <taxon>Mollusca</taxon>
        <taxon>Gastropoda</taxon>
        <taxon>Heterobranchia</taxon>
        <taxon>Euthyneura</taxon>
        <taxon>Panpulmonata</taxon>
        <taxon>Sacoglossa</taxon>
        <taxon>Placobranchoidea</taxon>
        <taxon>Plakobranchidae</taxon>
        <taxon>Elysia</taxon>
    </lineage>
</organism>
<evidence type="ECO:0000313" key="1">
    <source>
        <dbReference type="EMBL" id="KAK3736903.1"/>
    </source>
</evidence>
<reference evidence="1" key="1">
    <citation type="journal article" date="2023" name="G3 (Bethesda)">
        <title>A reference genome for the long-term kleptoplast-retaining sea slug Elysia crispata morphotype clarki.</title>
        <authorList>
            <person name="Eastman K.E."/>
            <person name="Pendleton A.L."/>
            <person name="Shaikh M.A."/>
            <person name="Suttiyut T."/>
            <person name="Ogas R."/>
            <person name="Tomko P."/>
            <person name="Gavelis G."/>
            <person name="Widhalm J.R."/>
            <person name="Wisecaver J.H."/>
        </authorList>
    </citation>
    <scope>NUCLEOTIDE SEQUENCE</scope>
    <source>
        <strain evidence="1">ECLA1</strain>
    </source>
</reference>
<accession>A0AAE0Y9A7</accession>
<comment type="caution">
    <text evidence="1">The sequence shown here is derived from an EMBL/GenBank/DDBJ whole genome shotgun (WGS) entry which is preliminary data.</text>
</comment>
<keyword evidence="2" id="KW-1185">Reference proteome</keyword>
<gene>
    <name evidence="1" type="ORF">RRG08_000647</name>
</gene>